<evidence type="ECO:0000256" key="5">
    <source>
        <dbReference type="ARBA" id="ARBA00023004"/>
    </source>
</evidence>
<accession>A0A427XSP9</accession>
<dbReference type="PANTHER" id="PTHR30468:SF10">
    <property type="entry name" value="TAUD_TFDA-LIKE DOMAIN-CONTAINING PROTEIN"/>
    <property type="match status" value="1"/>
</dbReference>
<evidence type="ECO:0000256" key="1">
    <source>
        <dbReference type="ARBA" id="ARBA00005896"/>
    </source>
</evidence>
<dbReference type="GO" id="GO:0005737">
    <property type="term" value="C:cytoplasm"/>
    <property type="evidence" value="ECO:0007669"/>
    <property type="project" value="TreeGrafter"/>
</dbReference>
<comment type="caution">
    <text evidence="7">The sequence shown here is derived from an EMBL/GenBank/DDBJ whole genome shotgun (WGS) entry which is preliminary data.</text>
</comment>
<keyword evidence="8" id="KW-1185">Reference proteome</keyword>
<gene>
    <name evidence="7" type="ORF">EHS24_008150</name>
</gene>
<name>A0A427XSP9_9TREE</name>
<dbReference type="InterPro" id="IPR003819">
    <property type="entry name" value="TauD/TfdA-like"/>
</dbReference>
<keyword evidence="4" id="KW-0560">Oxidoreductase</keyword>
<dbReference type="PANTHER" id="PTHR30468">
    <property type="entry name" value="ALPHA-KETOGLUTARATE-DEPENDENT SULFONATE DIOXYGENASE"/>
    <property type="match status" value="1"/>
</dbReference>
<dbReference type="RefSeq" id="XP_028476407.1">
    <property type="nucleotide sequence ID" value="XM_028623474.1"/>
</dbReference>
<keyword evidence="5" id="KW-0408">Iron</keyword>
<proteinExistence type="inferred from homology"/>
<dbReference type="Pfam" id="PF02668">
    <property type="entry name" value="TauD"/>
    <property type="match status" value="1"/>
</dbReference>
<comment type="similarity">
    <text evidence="1">Belongs to the TfdA dioxygenase family.</text>
</comment>
<keyword evidence="2" id="KW-0479">Metal-binding</keyword>
<dbReference type="EMBL" id="RSCE01000006">
    <property type="protein sequence ID" value="RSH81952.1"/>
    <property type="molecule type" value="Genomic_DNA"/>
</dbReference>
<dbReference type="OrthoDB" id="10257314at2759"/>
<evidence type="ECO:0000256" key="3">
    <source>
        <dbReference type="ARBA" id="ARBA00022964"/>
    </source>
</evidence>
<dbReference type="STRING" id="105984.A0A427XSP9"/>
<keyword evidence="3" id="KW-0223">Dioxygenase</keyword>
<protein>
    <recommendedName>
        <fullName evidence="6">TauD/TfdA-like domain-containing protein</fullName>
    </recommendedName>
</protein>
<sequence>MAPVAVSSPPKVVEQLKTVAAETPVEEAFDIRSFSHFDCTPSIGTEFRAVTTDERPAIGIRDILGNDRRIKGLGRLVSERGVVFFRNAVISTKEQVELVQALGVQGGKPADSGLHVHPLTLPDQVEGDEIALISNRFVFGKAFQRKGFGILDRRLGKDEWHSDITYEAIPSDYATLQIRTLPEVGGDTLWASAYEAFDRLSPTMQKFLEGLTAMHQGDGFLRFAEQVGVPVREPRGAPGNIGQSLEAIHPVVRTHPITGWKGLFVNRNFTKHIVELTPGESANLLNFLFDHVSSNHDLQVRFRWEKDSLAIWDNRCTFHAATADLDDGHRQGTRSISLGERPYLDPASLTRRQALEKAKEAVEGQQ</sequence>
<dbReference type="GeneID" id="39592693"/>
<dbReference type="InterPro" id="IPR051323">
    <property type="entry name" value="AtsK-like"/>
</dbReference>
<dbReference type="SUPFAM" id="SSF51197">
    <property type="entry name" value="Clavaminate synthase-like"/>
    <property type="match status" value="1"/>
</dbReference>
<evidence type="ECO:0000313" key="7">
    <source>
        <dbReference type="EMBL" id="RSH81952.1"/>
    </source>
</evidence>
<reference evidence="7 8" key="1">
    <citation type="submission" date="2018-11" db="EMBL/GenBank/DDBJ databases">
        <title>Genome sequence of Apiotrichum porosum DSM 27194.</title>
        <authorList>
            <person name="Aliyu H."/>
            <person name="Gorte O."/>
            <person name="Ochsenreither K."/>
        </authorList>
    </citation>
    <scope>NUCLEOTIDE SEQUENCE [LARGE SCALE GENOMIC DNA]</scope>
    <source>
        <strain evidence="7 8">DSM 27194</strain>
    </source>
</reference>
<dbReference type="GO" id="GO:0046872">
    <property type="term" value="F:metal ion binding"/>
    <property type="evidence" value="ECO:0007669"/>
    <property type="project" value="UniProtKB-KW"/>
</dbReference>
<evidence type="ECO:0000256" key="2">
    <source>
        <dbReference type="ARBA" id="ARBA00022723"/>
    </source>
</evidence>
<dbReference type="GO" id="GO:0016706">
    <property type="term" value="F:2-oxoglutarate-dependent dioxygenase activity"/>
    <property type="evidence" value="ECO:0007669"/>
    <property type="project" value="TreeGrafter"/>
</dbReference>
<dbReference type="InterPro" id="IPR042098">
    <property type="entry name" value="TauD-like_sf"/>
</dbReference>
<evidence type="ECO:0000313" key="8">
    <source>
        <dbReference type="Proteomes" id="UP000279236"/>
    </source>
</evidence>
<feature type="domain" description="TauD/TfdA-like" evidence="6">
    <location>
        <begin position="68"/>
        <end position="331"/>
    </location>
</feature>
<dbReference type="AlphaFoldDB" id="A0A427XSP9"/>
<evidence type="ECO:0000259" key="6">
    <source>
        <dbReference type="Pfam" id="PF02668"/>
    </source>
</evidence>
<organism evidence="7 8">
    <name type="scientific">Apiotrichum porosum</name>
    <dbReference type="NCBI Taxonomy" id="105984"/>
    <lineage>
        <taxon>Eukaryota</taxon>
        <taxon>Fungi</taxon>
        <taxon>Dikarya</taxon>
        <taxon>Basidiomycota</taxon>
        <taxon>Agaricomycotina</taxon>
        <taxon>Tremellomycetes</taxon>
        <taxon>Trichosporonales</taxon>
        <taxon>Trichosporonaceae</taxon>
        <taxon>Apiotrichum</taxon>
    </lineage>
</organism>
<evidence type="ECO:0000256" key="4">
    <source>
        <dbReference type="ARBA" id="ARBA00023002"/>
    </source>
</evidence>
<dbReference type="Gene3D" id="3.60.130.10">
    <property type="entry name" value="Clavaminate synthase-like"/>
    <property type="match status" value="1"/>
</dbReference>
<dbReference type="Proteomes" id="UP000279236">
    <property type="component" value="Unassembled WGS sequence"/>
</dbReference>